<gene>
    <name evidence="2" type="ORF">SPIL2461_LOCUS12185</name>
</gene>
<dbReference type="EMBL" id="CAJNIZ010024581">
    <property type="protein sequence ID" value="CAE7478200.1"/>
    <property type="molecule type" value="Genomic_DNA"/>
</dbReference>
<sequence length="187" mass="20367">MVLSAVAEMDLVCSPAYCMFIARRRKSLAEAGQNRTAAELQAEWRALSTEKKELECSAGGSERPGSAAAVMQTFLQQKEQIKARPPPERALKSARSAKHEPIPAPIFPAKRAAPEGCSREDLTDSLRRQAATLGKLPACGDLETESASFLGPRLTFDWEAEDLEEEQSAELVVTPAEGADLRDLLKK</sequence>
<reference evidence="2" key="1">
    <citation type="submission" date="2021-02" db="EMBL/GenBank/DDBJ databases">
        <authorList>
            <person name="Dougan E. K."/>
            <person name="Rhodes N."/>
            <person name="Thang M."/>
            <person name="Chan C."/>
        </authorList>
    </citation>
    <scope>NUCLEOTIDE SEQUENCE</scope>
</reference>
<feature type="region of interest" description="Disordered" evidence="1">
    <location>
        <begin position="78"/>
        <end position="115"/>
    </location>
</feature>
<keyword evidence="3" id="KW-1185">Reference proteome</keyword>
<comment type="caution">
    <text evidence="2">The sequence shown here is derived from an EMBL/GenBank/DDBJ whole genome shotgun (WGS) entry which is preliminary data.</text>
</comment>
<organism evidence="2 3">
    <name type="scientific">Symbiodinium pilosum</name>
    <name type="common">Dinoflagellate</name>
    <dbReference type="NCBI Taxonomy" id="2952"/>
    <lineage>
        <taxon>Eukaryota</taxon>
        <taxon>Sar</taxon>
        <taxon>Alveolata</taxon>
        <taxon>Dinophyceae</taxon>
        <taxon>Suessiales</taxon>
        <taxon>Symbiodiniaceae</taxon>
        <taxon>Symbiodinium</taxon>
    </lineage>
</organism>
<evidence type="ECO:0000313" key="2">
    <source>
        <dbReference type="EMBL" id="CAE7478200.1"/>
    </source>
</evidence>
<evidence type="ECO:0000313" key="3">
    <source>
        <dbReference type="Proteomes" id="UP000649617"/>
    </source>
</evidence>
<accession>A0A812SJA7</accession>
<dbReference type="Proteomes" id="UP000649617">
    <property type="component" value="Unassembled WGS sequence"/>
</dbReference>
<name>A0A812SJA7_SYMPI</name>
<proteinExistence type="predicted"/>
<feature type="compositionally biased region" description="Basic and acidic residues" evidence="1">
    <location>
        <begin position="79"/>
        <end position="101"/>
    </location>
</feature>
<dbReference type="OrthoDB" id="10348005at2759"/>
<feature type="non-terminal residue" evidence="2">
    <location>
        <position position="187"/>
    </location>
</feature>
<dbReference type="AlphaFoldDB" id="A0A812SJA7"/>
<protein>
    <submittedName>
        <fullName evidence="2">Uncharacterized protein</fullName>
    </submittedName>
</protein>
<evidence type="ECO:0000256" key="1">
    <source>
        <dbReference type="SAM" id="MobiDB-lite"/>
    </source>
</evidence>